<dbReference type="SUPFAM" id="SSF55961">
    <property type="entry name" value="Bet v1-like"/>
    <property type="match status" value="1"/>
</dbReference>
<organism evidence="1 2">
    <name type="scientific">Pseudarthrobacter polychromogenes</name>
    <dbReference type="NCBI Taxonomy" id="1676"/>
    <lineage>
        <taxon>Bacteria</taxon>
        <taxon>Bacillati</taxon>
        <taxon>Actinomycetota</taxon>
        <taxon>Actinomycetes</taxon>
        <taxon>Micrococcales</taxon>
        <taxon>Micrococcaceae</taxon>
        <taxon>Pseudarthrobacter</taxon>
    </lineage>
</organism>
<comment type="caution">
    <text evidence="1">The sequence shown here is derived from an EMBL/GenBank/DDBJ whole genome shotgun (WGS) entry which is preliminary data.</text>
</comment>
<protein>
    <recommendedName>
        <fullName evidence="3">SRPBCC family protein</fullName>
    </recommendedName>
</protein>
<dbReference type="Proteomes" id="UP000596938">
    <property type="component" value="Unassembled WGS sequence"/>
</dbReference>
<name>A0ABQ1XC69_9MICC</name>
<dbReference type="InterPro" id="IPR023393">
    <property type="entry name" value="START-like_dom_sf"/>
</dbReference>
<evidence type="ECO:0008006" key="3">
    <source>
        <dbReference type="Google" id="ProtNLM"/>
    </source>
</evidence>
<evidence type="ECO:0000313" key="2">
    <source>
        <dbReference type="Proteomes" id="UP000596938"/>
    </source>
</evidence>
<dbReference type="Gene3D" id="3.30.530.20">
    <property type="match status" value="1"/>
</dbReference>
<proteinExistence type="predicted"/>
<sequence length="202" mass="22922">MRFHRRLVIVFAAGAAVATYARYVRAWQLHWGATPAEISRALPGDELVPRPTFNATRAVTVGAPPERIWPWLVQAGLTRAGWYSYDILDNLGRPSARRIIPEFQHLAVGDIVPMSPDGKHGMPVQAMDAPKSMIWGTPGDTTWTWQLDPMPDGSTRLISRVRSRYRWFSPTIAFSLLLEFGDFWMMRKMLLNVRSRAESASR</sequence>
<evidence type="ECO:0000313" key="1">
    <source>
        <dbReference type="EMBL" id="GGG84605.1"/>
    </source>
</evidence>
<reference evidence="2" key="1">
    <citation type="journal article" date="2019" name="Int. J. Syst. Evol. Microbiol.">
        <title>The Global Catalogue of Microorganisms (GCM) 10K type strain sequencing project: providing services to taxonomists for standard genome sequencing and annotation.</title>
        <authorList>
            <consortium name="The Broad Institute Genomics Platform"/>
            <consortium name="The Broad Institute Genome Sequencing Center for Infectious Disease"/>
            <person name="Wu L."/>
            <person name="Ma J."/>
        </authorList>
    </citation>
    <scope>NUCLEOTIDE SEQUENCE [LARGE SCALE GENOMIC DNA]</scope>
    <source>
        <strain evidence="2">CGMCC 1.1927</strain>
    </source>
</reference>
<keyword evidence="2" id="KW-1185">Reference proteome</keyword>
<dbReference type="RefSeq" id="WP_229666254.1">
    <property type="nucleotide sequence ID" value="NZ_BAAAWV010000001.1"/>
</dbReference>
<gene>
    <name evidence="1" type="ORF">GCM10011577_02810</name>
</gene>
<accession>A0ABQ1XC69</accession>
<dbReference type="EMBL" id="BMKU01000001">
    <property type="protein sequence ID" value="GGG84605.1"/>
    <property type="molecule type" value="Genomic_DNA"/>
</dbReference>